<organism evidence="2">
    <name type="scientific">Aegilops tauschii</name>
    <name type="common">Tausch's goatgrass</name>
    <name type="synonym">Aegilops squarrosa</name>
    <dbReference type="NCBI Taxonomy" id="37682"/>
    <lineage>
        <taxon>Eukaryota</taxon>
        <taxon>Viridiplantae</taxon>
        <taxon>Streptophyta</taxon>
        <taxon>Embryophyta</taxon>
        <taxon>Tracheophyta</taxon>
        <taxon>Spermatophyta</taxon>
        <taxon>Magnoliopsida</taxon>
        <taxon>Liliopsida</taxon>
        <taxon>Poales</taxon>
        <taxon>Poaceae</taxon>
        <taxon>BOP clade</taxon>
        <taxon>Pooideae</taxon>
        <taxon>Triticodae</taxon>
        <taxon>Triticeae</taxon>
        <taxon>Triticinae</taxon>
        <taxon>Aegilops</taxon>
    </lineage>
</organism>
<accession>R7WBX7</accession>
<sequence>MTDLQHVRGGGDSVAAGDWAATTTRARRQDGQVVLERSHASTQAVWKPCPQCGSTRTSSPRVNSAKQMAHSGRSAPSSSTSLLGSGCHDTVGSDSSAFFFIPLHGALAIAPGTYSTEKAEGLHMREQRATMANPTTQSRKQSTAARMSSVSVCTLVPPPATGRAAIAARRSTDCCISAFFLIPLHGAATAPGASTEKAEGLHRREHRATMASPTTQSRKQSTAARMSSVSVCTLVPPRAMAAAGGAASAARRSTDCCSRWRGIFLVGSLWDKMR</sequence>
<evidence type="ECO:0000313" key="2">
    <source>
        <dbReference type="EnsemblPlants" id="EMT16970"/>
    </source>
</evidence>
<feature type="region of interest" description="Disordered" evidence="1">
    <location>
        <begin position="1"/>
        <end position="31"/>
    </location>
</feature>
<evidence type="ECO:0000256" key="1">
    <source>
        <dbReference type="SAM" id="MobiDB-lite"/>
    </source>
</evidence>
<feature type="region of interest" description="Disordered" evidence="1">
    <location>
        <begin position="191"/>
        <end position="224"/>
    </location>
</feature>
<feature type="region of interest" description="Disordered" evidence="1">
    <location>
        <begin position="49"/>
        <end position="85"/>
    </location>
</feature>
<name>R7WBX7_AEGTA</name>
<reference evidence="2" key="1">
    <citation type="submission" date="2015-06" db="UniProtKB">
        <authorList>
            <consortium name="EnsemblPlants"/>
        </authorList>
    </citation>
    <scope>IDENTIFICATION</scope>
</reference>
<dbReference type="AlphaFoldDB" id="R7WBX7"/>
<feature type="compositionally biased region" description="Polar residues" evidence="1">
    <location>
        <begin position="211"/>
        <end position="224"/>
    </location>
</feature>
<proteinExistence type="predicted"/>
<feature type="compositionally biased region" description="Low complexity" evidence="1">
    <location>
        <begin position="71"/>
        <end position="85"/>
    </location>
</feature>
<feature type="compositionally biased region" description="Polar residues" evidence="1">
    <location>
        <begin position="52"/>
        <end position="66"/>
    </location>
</feature>
<protein>
    <submittedName>
        <fullName evidence="2">Uncharacterized protein</fullName>
    </submittedName>
</protein>
<dbReference type="EnsemblPlants" id="EMT16970">
    <property type="protein sequence ID" value="EMT16970"/>
    <property type="gene ID" value="F775_42309"/>
</dbReference>